<dbReference type="OrthoDB" id="1747771at2759"/>
<evidence type="ECO:0000313" key="6">
    <source>
        <dbReference type="Proteomes" id="UP000241546"/>
    </source>
</evidence>
<organism evidence="5 6">
    <name type="scientific">Trichoderma citrinoviride</name>
    <dbReference type="NCBI Taxonomy" id="58853"/>
    <lineage>
        <taxon>Eukaryota</taxon>
        <taxon>Fungi</taxon>
        <taxon>Dikarya</taxon>
        <taxon>Ascomycota</taxon>
        <taxon>Pezizomycotina</taxon>
        <taxon>Sordariomycetes</taxon>
        <taxon>Hypocreomycetidae</taxon>
        <taxon>Hypocreales</taxon>
        <taxon>Hypocreaceae</taxon>
        <taxon>Trichoderma</taxon>
    </lineage>
</organism>
<protein>
    <recommendedName>
        <fullName evidence="4">Zn(2)-C6 fungal-type domain-containing protein</fullName>
    </recommendedName>
</protein>
<feature type="compositionally biased region" description="Polar residues" evidence="3">
    <location>
        <begin position="79"/>
        <end position="94"/>
    </location>
</feature>
<keyword evidence="2" id="KW-0539">Nucleus</keyword>
<accession>A0A2T4BBG2</accession>
<keyword evidence="6" id="KW-1185">Reference proteome</keyword>
<evidence type="ECO:0000256" key="3">
    <source>
        <dbReference type="SAM" id="MobiDB-lite"/>
    </source>
</evidence>
<dbReference type="EMBL" id="KZ680212">
    <property type="protein sequence ID" value="PTB66657.1"/>
    <property type="molecule type" value="Genomic_DNA"/>
</dbReference>
<dbReference type="InterPro" id="IPR007219">
    <property type="entry name" value="XnlR_reg_dom"/>
</dbReference>
<dbReference type="PROSITE" id="PS50048">
    <property type="entry name" value="ZN2_CY6_FUNGAL_2"/>
    <property type="match status" value="1"/>
</dbReference>
<dbReference type="PANTHER" id="PTHR43374">
    <property type="entry name" value="FLAVIN PRENYLTRANSFERASE"/>
    <property type="match status" value="1"/>
</dbReference>
<dbReference type="Pfam" id="PF00172">
    <property type="entry name" value="Zn_clus"/>
    <property type="match status" value="1"/>
</dbReference>
<dbReference type="CDD" id="cd12148">
    <property type="entry name" value="fungal_TF_MHR"/>
    <property type="match status" value="1"/>
</dbReference>
<dbReference type="InterPro" id="IPR004507">
    <property type="entry name" value="UbiX-like"/>
</dbReference>
<dbReference type="GO" id="GO:0016831">
    <property type="term" value="F:carboxy-lyase activity"/>
    <property type="evidence" value="ECO:0007669"/>
    <property type="project" value="TreeGrafter"/>
</dbReference>
<evidence type="ECO:0000256" key="2">
    <source>
        <dbReference type="ARBA" id="ARBA00023242"/>
    </source>
</evidence>
<feature type="domain" description="Zn(2)-C6 fungal-type" evidence="4">
    <location>
        <begin position="30"/>
        <end position="61"/>
    </location>
</feature>
<proteinExistence type="predicted"/>
<dbReference type="CDD" id="cd00067">
    <property type="entry name" value="GAL4"/>
    <property type="match status" value="1"/>
</dbReference>
<dbReference type="Gene3D" id="4.10.240.10">
    <property type="entry name" value="Zn(2)-C6 fungal-type DNA-binding domain"/>
    <property type="match status" value="1"/>
</dbReference>
<reference evidence="6" key="1">
    <citation type="submission" date="2016-07" db="EMBL/GenBank/DDBJ databases">
        <title>Multiple horizontal gene transfer events from other fungi enriched the ability of initially mycotrophic Trichoderma (Ascomycota) to feed on dead plant biomass.</title>
        <authorList>
            <consortium name="DOE Joint Genome Institute"/>
            <person name="Atanasova L."/>
            <person name="Chenthamara K."/>
            <person name="Zhang J."/>
            <person name="Grujic M."/>
            <person name="Henrissat B."/>
            <person name="Kuo A."/>
            <person name="Aerts A."/>
            <person name="Salamov A."/>
            <person name="Lipzen A."/>
            <person name="Labutti K."/>
            <person name="Barry K."/>
            <person name="Miao Y."/>
            <person name="Rahimi M.J."/>
            <person name="Shen Q."/>
            <person name="Grigoriev I.V."/>
            <person name="Kubicek C.P."/>
            <person name="Druzhinina I.S."/>
        </authorList>
    </citation>
    <scope>NUCLEOTIDE SEQUENCE [LARGE SCALE GENOMIC DNA]</scope>
    <source>
        <strain evidence="6">TUCIM 6016</strain>
    </source>
</reference>
<gene>
    <name evidence="5" type="ORF">BBK36DRAFT_1118295</name>
</gene>
<dbReference type="PROSITE" id="PS00463">
    <property type="entry name" value="ZN2_CY6_FUNGAL_1"/>
    <property type="match status" value="1"/>
</dbReference>
<dbReference type="SMART" id="SM00906">
    <property type="entry name" value="Fungal_trans"/>
    <property type="match status" value="1"/>
</dbReference>
<dbReference type="InterPro" id="IPR001138">
    <property type="entry name" value="Zn2Cys6_DnaBD"/>
</dbReference>
<dbReference type="GO" id="GO:0003677">
    <property type="term" value="F:DNA binding"/>
    <property type="evidence" value="ECO:0007669"/>
    <property type="project" value="InterPro"/>
</dbReference>
<dbReference type="Proteomes" id="UP000241546">
    <property type="component" value="Unassembled WGS sequence"/>
</dbReference>
<dbReference type="AlphaFoldDB" id="A0A2T4BBG2"/>
<dbReference type="InterPro" id="IPR036864">
    <property type="entry name" value="Zn2-C6_fun-type_DNA-bd_sf"/>
</dbReference>
<sequence>MPQERRKGRIPKSEYDLMLVKRRRFRPAKACYPCRRRKVKCNLSQPCESCNVRGHPDLCDYTTPPQSKAAKAGELLPVTSEQKTSPKNTANGMSQGLYVNPVAPYDTKLHLGPDSLPSLVSKYQNLSSQQQQQGRNDVNIDALKPPTNPQTIVELLCLQDSSTISPFTNLWKPGDGPEVVYNALPDDEAIKGYVLFFQSSLFRILPFTISLTQFEATLSEFLDQRAKIPVETLRKPPPACIPTWFGLLFGILACGAQLGSDKESELIKARVFACCAFQCLRLSNFISFPDIATIQALILLVNFLQNQANAGASWSMLGLTIRLAQTLGLHCSPSPDIIAPGQRDEATVKYHIWRCLIWQDTLVSLLYGRPSCITVHEDVPSQLSSSSPHLHSFTTSCNHLFITANKISQEINRATFSGHQLSLAEINYFRKTIEQIVNYSTPHLRDIAACQNRDECIQHNFFRAFVDSVILCLCRPAVLSHGHAYNTELADIYFKRCRSILQIYLELLRLNCPIRRSWVFVHVTLSCALTLGLAANTNNDASDKLFLKEFLETFSQTNIFAHVPSYQNALHLLRQSMSTSE</sequence>
<dbReference type="PANTHER" id="PTHR43374:SF1">
    <property type="entry name" value="FLAVIN PRENYLTRANSFERASE PAD1, MITOCHONDRIAL"/>
    <property type="match status" value="1"/>
</dbReference>
<evidence type="ECO:0000256" key="1">
    <source>
        <dbReference type="ARBA" id="ARBA00022723"/>
    </source>
</evidence>
<feature type="region of interest" description="Disordered" evidence="3">
    <location>
        <begin position="65"/>
        <end position="95"/>
    </location>
</feature>
<dbReference type="GO" id="GO:0000981">
    <property type="term" value="F:DNA-binding transcription factor activity, RNA polymerase II-specific"/>
    <property type="evidence" value="ECO:0007669"/>
    <property type="project" value="InterPro"/>
</dbReference>
<keyword evidence="1" id="KW-0479">Metal-binding</keyword>
<name>A0A2T4BBG2_9HYPO</name>
<dbReference type="SMART" id="SM00066">
    <property type="entry name" value="GAL4"/>
    <property type="match status" value="1"/>
</dbReference>
<dbReference type="Pfam" id="PF04082">
    <property type="entry name" value="Fungal_trans"/>
    <property type="match status" value="1"/>
</dbReference>
<dbReference type="GO" id="GO:0006351">
    <property type="term" value="P:DNA-templated transcription"/>
    <property type="evidence" value="ECO:0007669"/>
    <property type="project" value="InterPro"/>
</dbReference>
<dbReference type="GO" id="GO:0008270">
    <property type="term" value="F:zinc ion binding"/>
    <property type="evidence" value="ECO:0007669"/>
    <property type="project" value="InterPro"/>
</dbReference>
<dbReference type="SUPFAM" id="SSF57701">
    <property type="entry name" value="Zn2/Cys6 DNA-binding domain"/>
    <property type="match status" value="1"/>
</dbReference>
<dbReference type="RefSeq" id="XP_024749977.1">
    <property type="nucleotide sequence ID" value="XM_024890460.1"/>
</dbReference>
<dbReference type="GeneID" id="36598578"/>
<evidence type="ECO:0000313" key="5">
    <source>
        <dbReference type="EMBL" id="PTB66657.1"/>
    </source>
</evidence>
<evidence type="ECO:0000259" key="4">
    <source>
        <dbReference type="PROSITE" id="PS50048"/>
    </source>
</evidence>